<evidence type="ECO:0000313" key="1">
    <source>
        <dbReference type="EMBL" id="KAK3699333.1"/>
    </source>
</evidence>
<accession>A0ACC3MNE7</accession>
<dbReference type="Proteomes" id="UP001281147">
    <property type="component" value="Unassembled WGS sequence"/>
</dbReference>
<name>A0ACC3MNE7_9PEZI</name>
<proteinExistence type="predicted"/>
<keyword evidence="2" id="KW-1185">Reference proteome</keyword>
<dbReference type="EMBL" id="JAUTXU010000198">
    <property type="protein sequence ID" value="KAK3699333.1"/>
    <property type="molecule type" value="Genomic_DNA"/>
</dbReference>
<comment type="caution">
    <text evidence="1">The sequence shown here is derived from an EMBL/GenBank/DDBJ whole genome shotgun (WGS) entry which is preliminary data.</text>
</comment>
<organism evidence="1 2">
    <name type="scientific">Vermiconidia calcicola</name>
    <dbReference type="NCBI Taxonomy" id="1690605"/>
    <lineage>
        <taxon>Eukaryota</taxon>
        <taxon>Fungi</taxon>
        <taxon>Dikarya</taxon>
        <taxon>Ascomycota</taxon>
        <taxon>Pezizomycotina</taxon>
        <taxon>Dothideomycetes</taxon>
        <taxon>Dothideomycetidae</taxon>
        <taxon>Mycosphaerellales</taxon>
        <taxon>Extremaceae</taxon>
        <taxon>Vermiconidia</taxon>
    </lineage>
</organism>
<evidence type="ECO:0000313" key="2">
    <source>
        <dbReference type="Proteomes" id="UP001281147"/>
    </source>
</evidence>
<protein>
    <submittedName>
        <fullName evidence="1">Uncharacterized protein</fullName>
    </submittedName>
</protein>
<sequence length="966" mass="102647">MIGWESFSAFSKWKLSCVRKIHFMPSHFFSNHGTFEFTYSIPQIWITFPSVYTRPTRRSTPTTTELINTHIQMNKNVPLALPAIANDKFEATIEWAKKQKIHDDKGRYLNNACDSCMPNNVSFETRVEMINQMKKSAAEAAARKAAEDRNAAQKAAPTAARATRAEAETEAKKTTLEASNVTNDTLEVPCDGDMNDGLTEEQLHDLFGENENGNLLEDEVLDALLADALYSDVAGDDTLEGQLSAAFNEEAHSIDLLDAGFDDGAVSTARSSYLSPSEKQSSPAFFNNGMTKRTPSRQGTPTTPKAPSKKRPSKPGLFTNHVQKQRADDAKRKAKQSTPSASRQSSVASSVSGAAPSTIESERDDEEADPLNLFKIPKARATAEHQLKDAYTRPATRPPAEHEKSQVQLEKEKKAAEKQAKRDAAMKAKKEADQKPAWEKHKEFFDAQDAKRAARAEEAAARAKEATGFLSKDVDEDPELSDDEESLAAPTKKIIVPRRKQPSSVKRASNDTPTNENSDKAVANDITTIEGDGQTAHGTAADSGPTSTATPTTIQENGSSAPTNSTELQAGGNDSLPTPDGTSPVPPAAEISTPTAPKTMSLKEYAMRNAAKAKDAKATADQAAGQSVAEKRKRDDEEKDDAPKGGSFLTEQASQASSEASTTNRKRDDATDATSGDEMPAMKKVRTQAPEVQKPVVITTKRKRDDGNDSTTVHDKPVVKKVRRDEPTVDTSSIAARTDARPACANATTSNLNGEQSGANATSTGHSNNDAAPAPSEADIGGGAETATNTSGNARPMKKATGAKRVVNKELAVAGADAGGTSTGVSATVTAAAGLSDASIAARSIDDSTAANAAGAEATDSGDTSPHKKGIARPVKKASGVKRGPNKERVVAGPDTPSAPSSNKRGRDGDDGGADSAERPVKKHVKTSSQSQNTVYIKREKTTANLTEHTRESGGLRTSSVAPAEN</sequence>
<gene>
    <name evidence="1" type="ORF">LTR37_016485</name>
</gene>
<reference evidence="1" key="1">
    <citation type="submission" date="2023-07" db="EMBL/GenBank/DDBJ databases">
        <title>Black Yeasts Isolated from many extreme environments.</title>
        <authorList>
            <person name="Coleine C."/>
            <person name="Stajich J.E."/>
            <person name="Selbmann L."/>
        </authorList>
    </citation>
    <scope>NUCLEOTIDE SEQUENCE</scope>
    <source>
        <strain evidence="1">CCFEE 5714</strain>
    </source>
</reference>